<evidence type="ECO:0000313" key="3">
    <source>
        <dbReference type="Proteomes" id="UP000192366"/>
    </source>
</evidence>
<protein>
    <recommendedName>
        <fullName evidence="1">SnoaL-like domain-containing protein</fullName>
    </recommendedName>
</protein>
<dbReference type="InterPro" id="IPR037401">
    <property type="entry name" value="SnoaL-like"/>
</dbReference>
<dbReference type="STRING" id="564198.BST17_20675"/>
<keyword evidence="3" id="KW-1185">Reference proteome</keyword>
<sequence length="123" mass="13275">MSDTVTDLMQANLLAVFNQRDPQARADAIATTYATEVRWTDDEGVVTGHDALDEKAAHLQAGLAGMHFAPAGPVRQTRGFGFLAWEVRRDEDDAAVMTGFDVALIADGRITDLWTVLTGPASE</sequence>
<dbReference type="InterPro" id="IPR032710">
    <property type="entry name" value="NTF2-like_dom_sf"/>
</dbReference>
<name>A0A1W9YSE4_MYCBA</name>
<feature type="domain" description="SnoaL-like" evidence="1">
    <location>
        <begin position="13"/>
        <end position="112"/>
    </location>
</feature>
<dbReference type="RefSeq" id="WP_234807751.1">
    <property type="nucleotide sequence ID" value="NZ_JACKVM010000014.1"/>
</dbReference>
<dbReference type="SUPFAM" id="SSF54427">
    <property type="entry name" value="NTF2-like"/>
    <property type="match status" value="1"/>
</dbReference>
<reference evidence="2 3" key="1">
    <citation type="submission" date="2017-02" db="EMBL/GenBank/DDBJ databases">
        <title>The new phylogeny of genus Mycobacterium.</title>
        <authorList>
            <person name="Tortoli E."/>
            <person name="Trovato A."/>
            <person name="Cirillo D.M."/>
        </authorList>
    </citation>
    <scope>NUCLEOTIDE SEQUENCE [LARGE SCALE GENOMIC DNA]</scope>
    <source>
        <strain evidence="2 3">DSM 45578</strain>
    </source>
</reference>
<organism evidence="2 3">
    <name type="scientific">Mycolicibacterium bacteremicum</name>
    <name type="common">Mycobacterium bacteremicum</name>
    <dbReference type="NCBI Taxonomy" id="564198"/>
    <lineage>
        <taxon>Bacteria</taxon>
        <taxon>Bacillati</taxon>
        <taxon>Actinomycetota</taxon>
        <taxon>Actinomycetes</taxon>
        <taxon>Mycobacteriales</taxon>
        <taxon>Mycobacteriaceae</taxon>
        <taxon>Mycolicibacterium</taxon>
    </lineage>
</organism>
<dbReference type="EMBL" id="MVHJ01000021">
    <property type="protein sequence ID" value="ORA03008.1"/>
    <property type="molecule type" value="Genomic_DNA"/>
</dbReference>
<proteinExistence type="predicted"/>
<evidence type="ECO:0000259" key="1">
    <source>
        <dbReference type="Pfam" id="PF12680"/>
    </source>
</evidence>
<dbReference type="Proteomes" id="UP000192366">
    <property type="component" value="Unassembled WGS sequence"/>
</dbReference>
<evidence type="ECO:0000313" key="2">
    <source>
        <dbReference type="EMBL" id="ORA03008.1"/>
    </source>
</evidence>
<comment type="caution">
    <text evidence="2">The sequence shown here is derived from an EMBL/GenBank/DDBJ whole genome shotgun (WGS) entry which is preliminary data.</text>
</comment>
<gene>
    <name evidence="2" type="ORF">BST17_20675</name>
</gene>
<dbReference type="AlphaFoldDB" id="A0A1W9YSE4"/>
<accession>A0A1W9YSE4</accession>
<dbReference type="Pfam" id="PF12680">
    <property type="entry name" value="SnoaL_2"/>
    <property type="match status" value="1"/>
</dbReference>
<dbReference type="Gene3D" id="3.10.450.50">
    <property type="match status" value="1"/>
</dbReference>